<dbReference type="PANTHER" id="PTHR35813:SF1">
    <property type="entry name" value="INNER MEMBRANE PROTEIN YBAN"/>
    <property type="match status" value="1"/>
</dbReference>
<evidence type="ECO:0000313" key="2">
    <source>
        <dbReference type="EMBL" id="SDC07851.1"/>
    </source>
</evidence>
<organism evidence="2 3">
    <name type="scientific">Pelagirhabdus alkalitolerans</name>
    <dbReference type="NCBI Taxonomy" id="1612202"/>
    <lineage>
        <taxon>Bacteria</taxon>
        <taxon>Bacillati</taxon>
        <taxon>Bacillota</taxon>
        <taxon>Bacilli</taxon>
        <taxon>Bacillales</taxon>
        <taxon>Bacillaceae</taxon>
        <taxon>Pelagirhabdus</taxon>
    </lineage>
</organism>
<dbReference type="PIRSF" id="PIRSF016789">
    <property type="entry name" value="DUF454"/>
    <property type="match status" value="1"/>
</dbReference>
<protein>
    <recommendedName>
        <fullName evidence="4">DUF454 domain-containing protein</fullName>
    </recommendedName>
</protein>
<dbReference type="InterPro" id="IPR007401">
    <property type="entry name" value="DUF454"/>
</dbReference>
<dbReference type="EMBL" id="FMYI01000004">
    <property type="protein sequence ID" value="SDC07851.1"/>
    <property type="molecule type" value="Genomic_DNA"/>
</dbReference>
<dbReference type="GO" id="GO:0005886">
    <property type="term" value="C:plasma membrane"/>
    <property type="evidence" value="ECO:0007669"/>
    <property type="project" value="TreeGrafter"/>
</dbReference>
<gene>
    <name evidence="2" type="ORF">SAMN05421734_10487</name>
</gene>
<feature type="transmembrane region" description="Helical" evidence="1">
    <location>
        <begin position="9"/>
        <end position="31"/>
    </location>
</feature>
<sequence>MMATGLLKYLYISIGIFTLVLGSLGIVVPLLPTTPFLLLSAYFFVRSSNRLYVWLLNHRLFGAYIKSYVTYRAITFKTKIAAISLIWLSMIPTMLIFRSLLITVFLIVMGGSVSIYLARMRTLTKEEIVNV</sequence>
<feature type="transmembrane region" description="Helical" evidence="1">
    <location>
        <begin position="96"/>
        <end position="118"/>
    </location>
</feature>
<accession>A0A1G6IN55</accession>
<evidence type="ECO:0000313" key="3">
    <source>
        <dbReference type="Proteomes" id="UP000242949"/>
    </source>
</evidence>
<dbReference type="RefSeq" id="WP_090795014.1">
    <property type="nucleotide sequence ID" value="NZ_FMYI01000004.1"/>
</dbReference>
<name>A0A1G6IN55_9BACI</name>
<feature type="transmembrane region" description="Helical" evidence="1">
    <location>
        <begin position="69"/>
        <end position="90"/>
    </location>
</feature>
<dbReference type="Proteomes" id="UP000242949">
    <property type="component" value="Unassembled WGS sequence"/>
</dbReference>
<keyword evidence="1" id="KW-0812">Transmembrane</keyword>
<evidence type="ECO:0008006" key="4">
    <source>
        <dbReference type="Google" id="ProtNLM"/>
    </source>
</evidence>
<dbReference type="STRING" id="1612202.SAMN05421734_10487"/>
<dbReference type="PANTHER" id="PTHR35813">
    <property type="entry name" value="INNER MEMBRANE PROTEIN YBAN"/>
    <property type="match status" value="1"/>
</dbReference>
<dbReference type="AlphaFoldDB" id="A0A1G6IN55"/>
<keyword evidence="1" id="KW-0472">Membrane</keyword>
<dbReference type="Pfam" id="PF04304">
    <property type="entry name" value="DUF454"/>
    <property type="match status" value="1"/>
</dbReference>
<keyword evidence="1" id="KW-1133">Transmembrane helix</keyword>
<reference evidence="3" key="1">
    <citation type="submission" date="2016-09" db="EMBL/GenBank/DDBJ databases">
        <authorList>
            <person name="Varghese N."/>
            <person name="Submissions S."/>
        </authorList>
    </citation>
    <scope>NUCLEOTIDE SEQUENCE [LARGE SCALE GENOMIC DNA]</scope>
    <source>
        <strain evidence="3">S5</strain>
    </source>
</reference>
<feature type="transmembrane region" description="Helical" evidence="1">
    <location>
        <begin position="37"/>
        <end position="57"/>
    </location>
</feature>
<keyword evidence="3" id="KW-1185">Reference proteome</keyword>
<proteinExistence type="predicted"/>
<evidence type="ECO:0000256" key="1">
    <source>
        <dbReference type="SAM" id="Phobius"/>
    </source>
</evidence>
<dbReference type="OrthoDB" id="345900at2"/>